<dbReference type="AlphaFoldDB" id="A0AAV5A8R1"/>
<protein>
    <submittedName>
        <fullName evidence="2">Uncharacterized protein</fullName>
    </submittedName>
</protein>
<reference evidence="2" key="1">
    <citation type="submission" date="2021-10" db="EMBL/GenBank/DDBJ databases">
        <title>De novo Genome Assembly of Clathrus columnatus (Basidiomycota, Fungi) Using Illumina and Nanopore Sequence Data.</title>
        <authorList>
            <person name="Ogiso-Tanaka E."/>
            <person name="Itagaki H."/>
            <person name="Hosoya T."/>
            <person name="Hosaka K."/>
        </authorList>
    </citation>
    <scope>NUCLEOTIDE SEQUENCE</scope>
    <source>
        <strain evidence="2">MO-923</strain>
    </source>
</reference>
<feature type="compositionally biased region" description="Basic and acidic residues" evidence="1">
    <location>
        <begin position="73"/>
        <end position="82"/>
    </location>
</feature>
<sequence length="117" mass="13351">MVKALCYISYNEKVKGKLSSSDDPAYRPIINFDPYQDMIEQFKQGQIYSRMGAQESKEATPKGIIPPSIVLNKGERRPNPFREKKRFGATGPLTLDNIEDDKDEENVDTSKFAEMED</sequence>
<organism evidence="2 3">
    <name type="scientific">Clathrus columnatus</name>
    <dbReference type="NCBI Taxonomy" id="1419009"/>
    <lineage>
        <taxon>Eukaryota</taxon>
        <taxon>Fungi</taxon>
        <taxon>Dikarya</taxon>
        <taxon>Basidiomycota</taxon>
        <taxon>Agaricomycotina</taxon>
        <taxon>Agaricomycetes</taxon>
        <taxon>Phallomycetidae</taxon>
        <taxon>Phallales</taxon>
        <taxon>Clathraceae</taxon>
        <taxon>Clathrus</taxon>
    </lineage>
</organism>
<feature type="compositionally biased region" description="Acidic residues" evidence="1">
    <location>
        <begin position="97"/>
        <end position="107"/>
    </location>
</feature>
<evidence type="ECO:0000256" key="1">
    <source>
        <dbReference type="SAM" id="MobiDB-lite"/>
    </source>
</evidence>
<gene>
    <name evidence="2" type="ORF">Clacol_005241</name>
</gene>
<feature type="region of interest" description="Disordered" evidence="1">
    <location>
        <begin position="53"/>
        <end position="117"/>
    </location>
</feature>
<accession>A0AAV5A8R1</accession>
<evidence type="ECO:0000313" key="3">
    <source>
        <dbReference type="Proteomes" id="UP001050691"/>
    </source>
</evidence>
<comment type="caution">
    <text evidence="2">The sequence shown here is derived from an EMBL/GenBank/DDBJ whole genome shotgun (WGS) entry which is preliminary data.</text>
</comment>
<keyword evidence="3" id="KW-1185">Reference proteome</keyword>
<name>A0AAV5A8R1_9AGAM</name>
<dbReference type="Proteomes" id="UP001050691">
    <property type="component" value="Unassembled WGS sequence"/>
</dbReference>
<dbReference type="EMBL" id="BPWL01000006">
    <property type="protein sequence ID" value="GJJ11012.1"/>
    <property type="molecule type" value="Genomic_DNA"/>
</dbReference>
<evidence type="ECO:0000313" key="2">
    <source>
        <dbReference type="EMBL" id="GJJ11012.1"/>
    </source>
</evidence>
<proteinExistence type="predicted"/>